<name>A0ABP9DAS8_9BACT</name>
<dbReference type="Pfam" id="PF05036">
    <property type="entry name" value="SPOR"/>
    <property type="match status" value="1"/>
</dbReference>
<gene>
    <name evidence="2" type="ORF">GCM10023331_21260</name>
</gene>
<accession>A0ABP9DAS8</accession>
<dbReference type="Gene3D" id="3.30.70.1070">
    <property type="entry name" value="Sporulation related repeat"/>
    <property type="match status" value="1"/>
</dbReference>
<proteinExistence type="predicted"/>
<dbReference type="Proteomes" id="UP001500298">
    <property type="component" value="Unassembled WGS sequence"/>
</dbReference>
<keyword evidence="3" id="KW-1185">Reference proteome</keyword>
<dbReference type="SUPFAM" id="SSF110997">
    <property type="entry name" value="Sporulation related repeat"/>
    <property type="match status" value="1"/>
</dbReference>
<evidence type="ECO:0000313" key="2">
    <source>
        <dbReference type="EMBL" id="GAA4835728.1"/>
    </source>
</evidence>
<dbReference type="EMBL" id="BAABJX010000032">
    <property type="protein sequence ID" value="GAA4835728.1"/>
    <property type="molecule type" value="Genomic_DNA"/>
</dbReference>
<sequence>MIVRVGTMLLLFTSCISEGQFNEIEPFSILVGQSRDWEVAESLKQRLLEEGVPAYVICVDQPKEGKWYKVLTGAFDSIDEVLYIKREYTDRLGITSLEVANYSKQTEHVIPYDVDVLREEKKKQIQLEQSLEELCRQIPMTPFMSLEHFTLIVPGDEEHYREIPTMKRMDLRLPRGVRLKDIAESVDKMLVASMKDRLTGHSYDIHLFKGNENELKLSKIIIRILNSGSHSFEKTEKFTVKGSITWDGYLVVVSPRPYEYKRYLLLANKRHNYYALIQHSSSDINKMKGIVKKMGGLESILSQKVVTDFFNMVPYQGGGTLIGIDIRKLNNVKGRYGAYFDGHYQGIAVIDQQEKGIWESKLTRFNDEKYAQKIFENLYDVETKQPKDNVYIGGKEAFITYSMRKGGDENTYRLKPNDLQFYSKYIFGEISNKRRALLEKEDMIKQLKSMPMFNDVKIETITQSVDL</sequence>
<feature type="domain" description="SPOR" evidence="1">
    <location>
        <begin position="21"/>
        <end position="101"/>
    </location>
</feature>
<evidence type="ECO:0000313" key="3">
    <source>
        <dbReference type="Proteomes" id="UP001500298"/>
    </source>
</evidence>
<dbReference type="InterPro" id="IPR036680">
    <property type="entry name" value="SPOR-like_sf"/>
</dbReference>
<organism evidence="2 3">
    <name type="scientific">Algivirga pacifica</name>
    <dbReference type="NCBI Taxonomy" id="1162670"/>
    <lineage>
        <taxon>Bacteria</taxon>
        <taxon>Pseudomonadati</taxon>
        <taxon>Bacteroidota</taxon>
        <taxon>Cytophagia</taxon>
        <taxon>Cytophagales</taxon>
        <taxon>Flammeovirgaceae</taxon>
        <taxon>Algivirga</taxon>
    </lineage>
</organism>
<dbReference type="InterPro" id="IPR007730">
    <property type="entry name" value="SPOR-like_dom"/>
</dbReference>
<reference evidence="3" key="1">
    <citation type="journal article" date="2019" name="Int. J. Syst. Evol. Microbiol.">
        <title>The Global Catalogue of Microorganisms (GCM) 10K type strain sequencing project: providing services to taxonomists for standard genome sequencing and annotation.</title>
        <authorList>
            <consortium name="The Broad Institute Genomics Platform"/>
            <consortium name="The Broad Institute Genome Sequencing Center for Infectious Disease"/>
            <person name="Wu L."/>
            <person name="Ma J."/>
        </authorList>
    </citation>
    <scope>NUCLEOTIDE SEQUENCE [LARGE SCALE GENOMIC DNA]</scope>
    <source>
        <strain evidence="3">JCM 18326</strain>
    </source>
</reference>
<comment type="caution">
    <text evidence="2">The sequence shown here is derived from an EMBL/GenBank/DDBJ whole genome shotgun (WGS) entry which is preliminary data.</text>
</comment>
<protein>
    <recommendedName>
        <fullName evidence="1">SPOR domain-containing protein</fullName>
    </recommendedName>
</protein>
<dbReference type="PROSITE" id="PS51257">
    <property type="entry name" value="PROKAR_LIPOPROTEIN"/>
    <property type="match status" value="1"/>
</dbReference>
<dbReference type="PROSITE" id="PS51724">
    <property type="entry name" value="SPOR"/>
    <property type="match status" value="1"/>
</dbReference>
<evidence type="ECO:0000259" key="1">
    <source>
        <dbReference type="PROSITE" id="PS51724"/>
    </source>
</evidence>